<keyword evidence="6" id="KW-0443">Lipid metabolism</keyword>
<evidence type="ECO:0000256" key="7">
    <source>
        <dbReference type="SAM" id="SignalP"/>
    </source>
</evidence>
<dbReference type="Gene3D" id="3.30.870.10">
    <property type="entry name" value="Endonuclease Chain A"/>
    <property type="match status" value="2"/>
</dbReference>
<comment type="caution">
    <text evidence="9">The sequence shown here is derived from an EMBL/GenBank/DDBJ whole genome shotgun (WGS) entry which is preliminary data.</text>
</comment>
<evidence type="ECO:0000256" key="2">
    <source>
        <dbReference type="ARBA" id="ARBA00008664"/>
    </source>
</evidence>
<evidence type="ECO:0000256" key="4">
    <source>
        <dbReference type="ARBA" id="ARBA00022801"/>
    </source>
</evidence>
<keyword evidence="5" id="KW-0442">Lipid degradation</keyword>
<dbReference type="SUPFAM" id="SSF56024">
    <property type="entry name" value="Phospholipase D/nuclease"/>
    <property type="match status" value="2"/>
</dbReference>
<keyword evidence="10" id="KW-1185">Reference proteome</keyword>
<evidence type="ECO:0000259" key="8">
    <source>
        <dbReference type="PROSITE" id="PS50035"/>
    </source>
</evidence>
<evidence type="ECO:0000256" key="1">
    <source>
        <dbReference type="ARBA" id="ARBA00000798"/>
    </source>
</evidence>
<dbReference type="Proteomes" id="UP001501237">
    <property type="component" value="Unassembled WGS sequence"/>
</dbReference>
<comment type="catalytic activity">
    <reaction evidence="1">
        <text>a 1,2-diacyl-sn-glycero-3-phosphocholine + H2O = a 1,2-diacyl-sn-glycero-3-phosphate + choline + H(+)</text>
        <dbReference type="Rhea" id="RHEA:14445"/>
        <dbReference type="ChEBI" id="CHEBI:15354"/>
        <dbReference type="ChEBI" id="CHEBI:15377"/>
        <dbReference type="ChEBI" id="CHEBI:15378"/>
        <dbReference type="ChEBI" id="CHEBI:57643"/>
        <dbReference type="ChEBI" id="CHEBI:58608"/>
        <dbReference type="EC" id="3.1.4.4"/>
    </reaction>
</comment>
<comment type="similarity">
    <text evidence="2">Belongs to the phospholipase D family.</text>
</comment>
<gene>
    <name evidence="9" type="ORF">GCM10010468_58290</name>
</gene>
<evidence type="ECO:0000313" key="10">
    <source>
        <dbReference type="Proteomes" id="UP001501237"/>
    </source>
</evidence>
<accession>A0ABP6QK52</accession>
<dbReference type="PANTHER" id="PTHR43856">
    <property type="entry name" value="CARDIOLIPIN HYDROLASE"/>
    <property type="match status" value="1"/>
</dbReference>
<keyword evidence="7" id="KW-0732">Signal</keyword>
<feature type="domain" description="PLD phosphodiesterase" evidence="8">
    <location>
        <begin position="316"/>
        <end position="357"/>
    </location>
</feature>
<proteinExistence type="inferred from homology"/>
<name>A0ABP6QK52_9ACTN</name>
<reference evidence="10" key="1">
    <citation type="journal article" date="2019" name="Int. J. Syst. Evol. Microbiol.">
        <title>The Global Catalogue of Microorganisms (GCM) 10K type strain sequencing project: providing services to taxonomists for standard genome sequencing and annotation.</title>
        <authorList>
            <consortium name="The Broad Institute Genomics Platform"/>
            <consortium name="The Broad Institute Genome Sequencing Center for Infectious Disease"/>
            <person name="Wu L."/>
            <person name="Ma J."/>
        </authorList>
    </citation>
    <scope>NUCLEOTIDE SEQUENCE [LARGE SCALE GENOMIC DNA]</scope>
    <source>
        <strain evidence="10">JCM 9377</strain>
    </source>
</reference>
<dbReference type="PANTHER" id="PTHR43856:SF1">
    <property type="entry name" value="MITOCHONDRIAL CARDIOLIPIN HYDROLASE"/>
    <property type="match status" value="1"/>
</dbReference>
<dbReference type="InterPro" id="IPR001736">
    <property type="entry name" value="PLipase_D/transphosphatidylase"/>
</dbReference>
<organism evidence="9 10">
    <name type="scientific">Actinocorallia longicatena</name>
    <dbReference type="NCBI Taxonomy" id="111803"/>
    <lineage>
        <taxon>Bacteria</taxon>
        <taxon>Bacillati</taxon>
        <taxon>Actinomycetota</taxon>
        <taxon>Actinomycetes</taxon>
        <taxon>Streptosporangiales</taxon>
        <taxon>Thermomonosporaceae</taxon>
        <taxon>Actinocorallia</taxon>
    </lineage>
</organism>
<dbReference type="PROSITE" id="PS50035">
    <property type="entry name" value="PLD"/>
    <property type="match status" value="1"/>
</dbReference>
<dbReference type="RefSeq" id="WP_344834618.1">
    <property type="nucleotide sequence ID" value="NZ_BAAAUV010000018.1"/>
</dbReference>
<keyword evidence="4" id="KW-0378">Hydrolase</keyword>
<feature type="signal peptide" evidence="7">
    <location>
        <begin position="1"/>
        <end position="36"/>
    </location>
</feature>
<evidence type="ECO:0000256" key="3">
    <source>
        <dbReference type="ARBA" id="ARBA00012027"/>
    </source>
</evidence>
<feature type="chain" id="PRO_5046611066" description="phospholipase D" evidence="7">
    <location>
        <begin position="37"/>
        <end position="404"/>
    </location>
</feature>
<dbReference type="InterPro" id="IPR025202">
    <property type="entry name" value="PLD-like_dom"/>
</dbReference>
<evidence type="ECO:0000256" key="6">
    <source>
        <dbReference type="ARBA" id="ARBA00023098"/>
    </source>
</evidence>
<dbReference type="EC" id="3.1.4.4" evidence="3"/>
<dbReference type="Pfam" id="PF13091">
    <property type="entry name" value="PLDc_2"/>
    <property type="match status" value="2"/>
</dbReference>
<sequence>MSFTLSRRLARRFGALLTALACVPMMILGVAGPAAAAEGSEIILTLPGEKKIEDKLVYLIDGAVNNSWIKIANYDLREWSISNRISDALQTAVDRGVKIQYLGDASQSSTTAYTDLKTKVDNDAHADTWARTCENYACNHTASWTDMHNKFYLFGYTRGTQDVLVQTSANITWNAGGYDSANDAVVLTGADSAGLWAGYWSYFAQLASNANDTDYYKIIKDVAGHAHFHPRASGDHRTSVIDKVDCVAGKSIRITVQRIDDADVITQLRKAQKEGCTVEVITNGYNADEQGGVDALRAAGTSTQSPVSVRDFKRGASRCVHSKYMIIDGAINDTIDGIGYASGKYIFTGSANFTVGSRMGSDETVLRLIKVGDKTAGAIYTDYKANWDALKNLYDANVGGNHLC</sequence>
<dbReference type="InterPro" id="IPR051406">
    <property type="entry name" value="PLD_domain"/>
</dbReference>
<evidence type="ECO:0000313" key="9">
    <source>
        <dbReference type="EMBL" id="GAA3228730.1"/>
    </source>
</evidence>
<protein>
    <recommendedName>
        <fullName evidence="3">phospholipase D</fullName>
        <ecNumber evidence="3">3.1.4.4</ecNumber>
    </recommendedName>
</protein>
<evidence type="ECO:0000256" key="5">
    <source>
        <dbReference type="ARBA" id="ARBA00022963"/>
    </source>
</evidence>
<dbReference type="EMBL" id="BAAAUV010000018">
    <property type="protein sequence ID" value="GAA3228730.1"/>
    <property type="molecule type" value="Genomic_DNA"/>
</dbReference>